<accession>A0AAT9FHH0</accession>
<evidence type="ECO:0000313" key="1">
    <source>
        <dbReference type="EMBL" id="BDS05415.1"/>
    </source>
</evidence>
<proteinExistence type="predicted"/>
<evidence type="ECO:0008006" key="2">
    <source>
        <dbReference type="Google" id="ProtNLM"/>
    </source>
</evidence>
<reference evidence="1" key="1">
    <citation type="submission" date="2024-07" db="EMBL/GenBank/DDBJ databases">
        <title>Complete genome sequence of Verrucomicrobiaceae bacterium NT6N.</title>
        <authorList>
            <person name="Huang C."/>
            <person name="Takami H."/>
            <person name="Hamasaki K."/>
        </authorList>
    </citation>
    <scope>NUCLEOTIDE SEQUENCE</scope>
    <source>
        <strain evidence="1">NT6N</strain>
    </source>
</reference>
<gene>
    <name evidence="1" type="ORF">NT6N_04550</name>
</gene>
<name>A0AAT9FHH0_9BACT</name>
<protein>
    <recommendedName>
        <fullName evidence="2">Pyocin activator protein PrtN</fullName>
    </recommendedName>
</protein>
<organism evidence="1">
    <name type="scientific">Oceaniferula spumae</name>
    <dbReference type="NCBI Taxonomy" id="2979115"/>
    <lineage>
        <taxon>Bacteria</taxon>
        <taxon>Pseudomonadati</taxon>
        <taxon>Verrucomicrobiota</taxon>
        <taxon>Verrucomicrobiia</taxon>
        <taxon>Verrucomicrobiales</taxon>
        <taxon>Verrucomicrobiaceae</taxon>
        <taxon>Oceaniferula</taxon>
    </lineage>
</organism>
<dbReference type="KEGG" id="osu:NT6N_04550"/>
<sequence length="159" mass="17622">MFTSIQHQSVSPAIIRSRDLRVIGRKVLFAPTMTADGIKLDRGHHINITIRQNITQLVRPSFPAYLRLPKNGERCPVSGLSKSALSSLIRGANPKVESFPLMQSGANRGQRMIVTESLLIYLDSLRPEGRSRIEAKHKRVSDSSRLAIPMGNKTLNVPA</sequence>
<dbReference type="AlphaFoldDB" id="A0AAT9FHH0"/>
<dbReference type="EMBL" id="AP026866">
    <property type="protein sequence ID" value="BDS05415.1"/>
    <property type="molecule type" value="Genomic_DNA"/>
</dbReference>